<gene>
    <name evidence="3" type="ORF">CLV78_102440</name>
</gene>
<keyword evidence="1" id="KW-0472">Membrane</keyword>
<dbReference type="EMBL" id="PVTD01000002">
    <property type="protein sequence ID" value="PRY25263.1"/>
    <property type="molecule type" value="Genomic_DNA"/>
</dbReference>
<keyword evidence="4" id="KW-1185">Reference proteome</keyword>
<evidence type="ECO:0000256" key="1">
    <source>
        <dbReference type="SAM" id="Phobius"/>
    </source>
</evidence>
<dbReference type="InterPro" id="IPR036465">
    <property type="entry name" value="vWFA_dom_sf"/>
</dbReference>
<feature type="domain" description="Putative Flp pilus-assembly TadG-like N-terminal" evidence="2">
    <location>
        <begin position="39"/>
        <end position="83"/>
    </location>
</feature>
<accession>A0A2T0RW32</accession>
<keyword evidence="1" id="KW-1133">Transmembrane helix</keyword>
<protein>
    <submittedName>
        <fullName evidence="3">Flp pilus assembly protein TadG</fullName>
    </submittedName>
</protein>
<evidence type="ECO:0000259" key="2">
    <source>
        <dbReference type="Pfam" id="PF13400"/>
    </source>
</evidence>
<sequence length="544" mass="60544">MTPDQQNAPLAPRQSTRTILLRQTMPGLARRFRRDESGGAIIFTLYIALCMLVAVSMAIDIVRFEYLRAHMQYTLDRAVLAAADLDQQLEPTSVVQDFFNKAGLEDYLAEVDVDEGLNYRTVSASSEATLDTFLIDRFGIKLLSVPAAGTANETRGDVEIALVLDNSGSMGSNNNYRLNLLKPAAKEFVDAVVRPVSAEGTTSVSIVPFATQVNVGQDLLSYYNTTGEHNYSHCVTFSDSHFESTSLSRTNLLTQTAHFAPDSNTWRVTDNQSPCPTSSQRAILPWSTDADELKDMIEAMWAGGWTSIEIGAKWGLTLLDPSTRGILNAKIAKDEIDPELEDQPFDYTRDNSMKVLVVMSDGENTNQYDIKSGYRSGMSSIYHYQLSSGTNVYTYYKNRSGSNDWYWIWERDGSTKGSGWYDYQYESSKMEKLSWPEVWDHMGVERWAAIMDAAHGNGTNYWENKVTQRIYSSTKNPRTSDICAEAKNAGVIVFTIGMDTYGQGDATLADCASSDSHFFDVASLDISTAFASIARTINQLRLTN</sequence>
<organism evidence="3 4">
    <name type="scientific">Aliiruegeria haliotis</name>
    <dbReference type="NCBI Taxonomy" id="1280846"/>
    <lineage>
        <taxon>Bacteria</taxon>
        <taxon>Pseudomonadati</taxon>
        <taxon>Pseudomonadota</taxon>
        <taxon>Alphaproteobacteria</taxon>
        <taxon>Rhodobacterales</taxon>
        <taxon>Roseobacteraceae</taxon>
        <taxon>Aliiruegeria</taxon>
    </lineage>
</organism>
<reference evidence="3 4" key="1">
    <citation type="submission" date="2018-03" db="EMBL/GenBank/DDBJ databases">
        <title>Genomic Encyclopedia of Archaeal and Bacterial Type Strains, Phase II (KMG-II): from individual species to whole genera.</title>
        <authorList>
            <person name="Goeker M."/>
        </authorList>
    </citation>
    <scope>NUCLEOTIDE SEQUENCE [LARGE SCALE GENOMIC DNA]</scope>
    <source>
        <strain evidence="3 4">DSM 29328</strain>
    </source>
</reference>
<dbReference type="InterPro" id="IPR028087">
    <property type="entry name" value="Tad_N"/>
</dbReference>
<proteinExistence type="predicted"/>
<dbReference type="RefSeq" id="WP_106204178.1">
    <property type="nucleotide sequence ID" value="NZ_PVTD01000002.1"/>
</dbReference>
<evidence type="ECO:0000313" key="4">
    <source>
        <dbReference type="Proteomes" id="UP000239480"/>
    </source>
</evidence>
<name>A0A2T0RW32_9RHOB</name>
<dbReference type="AlphaFoldDB" id="A0A2T0RW32"/>
<dbReference type="Gene3D" id="3.40.50.410">
    <property type="entry name" value="von Willebrand factor, type A domain"/>
    <property type="match status" value="1"/>
</dbReference>
<dbReference type="SUPFAM" id="SSF53300">
    <property type="entry name" value="vWA-like"/>
    <property type="match status" value="1"/>
</dbReference>
<dbReference type="OrthoDB" id="7522752at2"/>
<dbReference type="Proteomes" id="UP000239480">
    <property type="component" value="Unassembled WGS sequence"/>
</dbReference>
<dbReference type="Pfam" id="PF13400">
    <property type="entry name" value="Tad"/>
    <property type="match status" value="1"/>
</dbReference>
<evidence type="ECO:0000313" key="3">
    <source>
        <dbReference type="EMBL" id="PRY25263.1"/>
    </source>
</evidence>
<feature type="transmembrane region" description="Helical" evidence="1">
    <location>
        <begin position="40"/>
        <end position="59"/>
    </location>
</feature>
<dbReference type="CDD" id="cd00198">
    <property type="entry name" value="vWFA"/>
    <property type="match status" value="1"/>
</dbReference>
<keyword evidence="1" id="KW-0812">Transmembrane</keyword>
<comment type="caution">
    <text evidence="3">The sequence shown here is derived from an EMBL/GenBank/DDBJ whole genome shotgun (WGS) entry which is preliminary data.</text>
</comment>